<dbReference type="RefSeq" id="WP_118326058.1">
    <property type="nucleotide sequence ID" value="NZ_QRYH01000055.1"/>
</dbReference>
<name>A0A395W8J5_9FIRM</name>
<sequence>MEMKLRELFELIGNDYISYNYLNGLVYEDMPNTLLNTYELISHRPFKLKGELANYKKKMDKFTDGSFSCDGVGVLVYYENLITKQWFIDEYQDMEDVKRFIINSLYDTSINHEFTTIIKSSKKVIYNVYYDARLWKHMENETVYYEGPFIDDLSEGVYKNIAYNTYHFAEAMGYPIDNLKFVEDIQPEYTWPYIENEQKEYQGIKSCNKIRLRNLLAIIASEYENVSQTKSYINIYEKLLYGYNIHSKYPVFIEGNLNCFNKDDCSLNNQVLTYSGFLVYYENMKTKQWWIREFEAKEDVKHFILDSFLNFSIHQPYVLIFEKNELLAHEIIYTVPEEERNVKSCSDCETVFTIFNNEKFRLNYKGMETDDAYVLEYLDNRFETVINDFPKRCLHVEICNTLGDVDNYESK</sequence>
<evidence type="ECO:0000313" key="2">
    <source>
        <dbReference type="Proteomes" id="UP000265489"/>
    </source>
</evidence>
<comment type="caution">
    <text evidence="1">The sequence shown here is derived from an EMBL/GenBank/DDBJ whole genome shotgun (WGS) entry which is preliminary data.</text>
</comment>
<accession>A0A395W8J5</accession>
<evidence type="ECO:0000313" key="1">
    <source>
        <dbReference type="EMBL" id="RGU88314.1"/>
    </source>
</evidence>
<proteinExistence type="predicted"/>
<dbReference type="Proteomes" id="UP000265489">
    <property type="component" value="Unassembled WGS sequence"/>
</dbReference>
<dbReference type="GeneID" id="66580868"/>
<organism evidence="1 2">
    <name type="scientific">Holdemanella biformis</name>
    <dbReference type="NCBI Taxonomy" id="1735"/>
    <lineage>
        <taxon>Bacteria</taxon>
        <taxon>Bacillati</taxon>
        <taxon>Bacillota</taxon>
        <taxon>Erysipelotrichia</taxon>
        <taxon>Erysipelotrichales</taxon>
        <taxon>Erysipelotrichaceae</taxon>
        <taxon>Holdemanella</taxon>
    </lineage>
</organism>
<gene>
    <name evidence="1" type="ORF">DWW32_13215</name>
</gene>
<dbReference type="AlphaFoldDB" id="A0A395W8J5"/>
<protein>
    <submittedName>
        <fullName evidence="1">Uncharacterized protein</fullName>
    </submittedName>
</protein>
<reference evidence="1 2" key="1">
    <citation type="submission" date="2018-08" db="EMBL/GenBank/DDBJ databases">
        <title>A genome reference for cultivated species of the human gut microbiota.</title>
        <authorList>
            <person name="Zou Y."/>
            <person name="Xue W."/>
            <person name="Luo G."/>
        </authorList>
    </citation>
    <scope>NUCLEOTIDE SEQUENCE [LARGE SCALE GENOMIC DNA]</scope>
    <source>
        <strain evidence="1 2">AF15-20</strain>
    </source>
</reference>
<dbReference type="EMBL" id="QRYQ01000055">
    <property type="protein sequence ID" value="RGU88314.1"/>
    <property type="molecule type" value="Genomic_DNA"/>
</dbReference>